<reference evidence="1" key="1">
    <citation type="submission" date="2021-03" db="EMBL/GenBank/DDBJ databases">
        <title>Streptomyces strains.</title>
        <authorList>
            <person name="Lund M.B."/>
            <person name="Toerring T."/>
        </authorList>
    </citation>
    <scope>NUCLEOTIDE SEQUENCE</scope>
    <source>
        <strain evidence="1">JCM 4242</strain>
    </source>
</reference>
<dbReference type="Proteomes" id="UP000664781">
    <property type="component" value="Unassembled WGS sequence"/>
</dbReference>
<dbReference type="EMBL" id="JAFMOF010000004">
    <property type="protein sequence ID" value="MBO0655753.1"/>
    <property type="molecule type" value="Genomic_DNA"/>
</dbReference>
<protein>
    <submittedName>
        <fullName evidence="1">Uncharacterized protein</fullName>
    </submittedName>
</protein>
<proteinExistence type="predicted"/>
<organism evidence="1 2">
    <name type="scientific">Streptomyces triculaminicus</name>
    <dbReference type="NCBI Taxonomy" id="2816232"/>
    <lineage>
        <taxon>Bacteria</taxon>
        <taxon>Bacillati</taxon>
        <taxon>Actinomycetota</taxon>
        <taxon>Actinomycetes</taxon>
        <taxon>Kitasatosporales</taxon>
        <taxon>Streptomycetaceae</taxon>
        <taxon>Streptomyces</taxon>
    </lineage>
</organism>
<dbReference type="Pfam" id="PF19372">
    <property type="entry name" value="DUF5947"/>
    <property type="match status" value="1"/>
</dbReference>
<evidence type="ECO:0000313" key="1">
    <source>
        <dbReference type="EMBL" id="MBO0655753.1"/>
    </source>
</evidence>
<dbReference type="AlphaFoldDB" id="A0A939JQM9"/>
<dbReference type="InterPro" id="IPR045991">
    <property type="entry name" value="DUF5947"/>
</dbReference>
<accession>A0A939JQM9</accession>
<gene>
    <name evidence="1" type="ORF">J1792_24125</name>
</gene>
<sequence>MAGRPSPAPAPAAAAPERCDLCAEPVPAGHRHLLDLADGAALCSCRACALLFDHREAGGRHYRLLPTRRIRLAGHRIDDLLWAALGVPVGLAFFVRDGTSGRTAVSYPSPLGAVRSTVDPDVWAELASALPGSARPADDVEALLVNRALEPHEHWIVPLDDCYRLVAVVRAHWKGLTGGREAWSRIASFFAEPVPSAPAPDDPWEAT</sequence>
<keyword evidence="2" id="KW-1185">Reference proteome</keyword>
<comment type="caution">
    <text evidence="1">The sequence shown here is derived from an EMBL/GenBank/DDBJ whole genome shotgun (WGS) entry which is preliminary data.</text>
</comment>
<evidence type="ECO:0000313" key="2">
    <source>
        <dbReference type="Proteomes" id="UP000664781"/>
    </source>
</evidence>
<name>A0A939JQM9_9ACTN</name>